<proteinExistence type="predicted"/>
<dbReference type="RefSeq" id="WP_091348280.1">
    <property type="nucleotide sequence ID" value="NZ_FMAQ01000005.1"/>
</dbReference>
<organism evidence="1 2">
    <name type="scientific">Gilliamella bombicola</name>
    <dbReference type="NCBI Taxonomy" id="1798182"/>
    <lineage>
        <taxon>Bacteria</taxon>
        <taxon>Pseudomonadati</taxon>
        <taxon>Pseudomonadota</taxon>
        <taxon>Gammaproteobacteria</taxon>
        <taxon>Orbales</taxon>
        <taxon>Orbaceae</taxon>
        <taxon>Gilliamella</taxon>
    </lineage>
</organism>
<dbReference type="AlphaFoldDB" id="A0A1C4BLT8"/>
<dbReference type="Gene3D" id="3.10.100.10">
    <property type="entry name" value="Mannose-Binding Protein A, subunit A"/>
    <property type="match status" value="1"/>
</dbReference>
<dbReference type="Proteomes" id="UP000199670">
    <property type="component" value="Unassembled WGS sequence"/>
</dbReference>
<accession>A0A1C4BLT8</accession>
<gene>
    <name evidence="1" type="ORF">GA0061081_10527</name>
</gene>
<sequence length="495" mass="54226">MYCNSSVYLFGYQSCSYQDSSRVLFLPLNLAKLLVFSLSLTPLLLLSSFSVQALSVYTSQTIEGTAPYLTFDGGRTRVTSTDSLLSIKLQDGSVITPSTNTSSVSNPIRLPYAGNTLDDIDMIVPSSASSVDLSDLITRYNYWGDDDGDGQGTSGITATGSISVWIRNKNGQTVSRSDALSICDAPYRVNLMSTGGSLTTQYGVPRSSSFSGSEVDYYINPYDNVPRICYARPNLDGYLVSNHATNIWNPYKGFLVQSTSPSSYNRNFPTTGADGLYFDLDIGGIDASQLTWSVVTNGSSITATVTNVRPSDIWIPSIERRNVVARVKLSGPRADDTQKNSSNPSPLDVPSLPQTFELVGRDGSGNELRYGFVLQQWFVHRDNVSDSQSYQSFWCRSLGYRLPKVKDLTNAVKTDSPSISGALPSSSNNYFQRHIGAGFFTEWGYMEEYDVDFSFYDYWTSDASGSDGFFIVDAANGAVNSNSARYYHYGLCSAP</sequence>
<dbReference type="EMBL" id="FMAQ01000005">
    <property type="protein sequence ID" value="SCC07835.1"/>
    <property type="molecule type" value="Genomic_DNA"/>
</dbReference>
<protein>
    <submittedName>
        <fullName evidence="1">Uncharacterized protein</fullName>
    </submittedName>
</protein>
<evidence type="ECO:0000313" key="1">
    <source>
        <dbReference type="EMBL" id="SCC07835.1"/>
    </source>
</evidence>
<name>A0A1C4BLT8_9GAMM</name>
<dbReference type="InterPro" id="IPR016186">
    <property type="entry name" value="C-type_lectin-like/link_sf"/>
</dbReference>
<keyword evidence="2" id="KW-1185">Reference proteome</keyword>
<reference evidence="2" key="1">
    <citation type="submission" date="2016-08" db="EMBL/GenBank/DDBJ databases">
        <authorList>
            <person name="Varghese N."/>
            <person name="Submissions Spin"/>
        </authorList>
    </citation>
    <scope>NUCLEOTIDE SEQUENCE [LARGE SCALE GENOMIC DNA]</scope>
    <source>
        <strain evidence="2">R-53248</strain>
    </source>
</reference>
<evidence type="ECO:0000313" key="2">
    <source>
        <dbReference type="Proteomes" id="UP000199670"/>
    </source>
</evidence>